<protein>
    <recommendedName>
        <fullName evidence="4">C3H1-type domain-containing protein</fullName>
    </recommendedName>
</protein>
<evidence type="ECO:0000259" key="4">
    <source>
        <dbReference type="PROSITE" id="PS50103"/>
    </source>
</evidence>
<keyword evidence="2" id="KW-0862">Zinc</keyword>
<dbReference type="Gene3D" id="4.10.1000.10">
    <property type="entry name" value="Zinc finger, CCCH-type"/>
    <property type="match status" value="1"/>
</dbReference>
<organism evidence="5 6">
    <name type="scientific">Tritrichomonas foetus</name>
    <dbReference type="NCBI Taxonomy" id="1144522"/>
    <lineage>
        <taxon>Eukaryota</taxon>
        <taxon>Metamonada</taxon>
        <taxon>Parabasalia</taxon>
        <taxon>Tritrichomonadida</taxon>
        <taxon>Tritrichomonadidae</taxon>
        <taxon>Tritrichomonas</taxon>
    </lineage>
</organism>
<dbReference type="PANTHER" id="PTHR14089:SF6">
    <property type="entry name" value="PRE-MRNA-SPLICING FACTOR RBM22"/>
    <property type="match status" value="1"/>
</dbReference>
<dbReference type="PANTHER" id="PTHR14089">
    <property type="entry name" value="PRE-MRNA-SPLICING FACTOR RBM22"/>
    <property type="match status" value="1"/>
</dbReference>
<sequence>MTATPSSLLDLLDPKFPLVYQGILPKDKHFQMTKARLSRECAICERPFSVFFWRIDGVPFKTLICQICAKTANVCQVSLFDLDFGIPVVVRNKLLHMQQEDYKSTARRWYNNRLQDRQIENNENWMDGSLRERILHLDPVTITRVQQVVASDPYLSFKKAPVCPQWLSNECTHGASCYFSHELPAPGTHSPDWTKFGIRGRYLGTVDPNGQAVIEKLLLIDQKIFTSNKEKENEEDEHEHENENKNEGVFNEGDVKKLEVKNPMTAPSLNRIFDYDMPLPYEGIEFDASTMPKFVNGKLQIQ</sequence>
<dbReference type="OrthoDB" id="10259600at2759"/>
<dbReference type="Pfam" id="PF21369">
    <property type="entry name" value="STL11_N"/>
    <property type="match status" value="1"/>
</dbReference>
<dbReference type="EMBL" id="MLAK01001017">
    <property type="protein sequence ID" value="OHS99204.1"/>
    <property type="molecule type" value="Genomic_DNA"/>
</dbReference>
<dbReference type="RefSeq" id="XP_068352341.1">
    <property type="nucleotide sequence ID" value="XM_068509628.1"/>
</dbReference>
<evidence type="ECO:0000256" key="2">
    <source>
        <dbReference type="PROSITE-ProRule" id="PRU00723"/>
    </source>
</evidence>
<keyword evidence="6" id="KW-1185">Reference proteome</keyword>
<dbReference type="GeneID" id="94844332"/>
<accession>A0A1J4JPL2</accession>
<dbReference type="InterPro" id="IPR000571">
    <property type="entry name" value="Znf_CCCH"/>
</dbReference>
<proteinExistence type="predicted"/>
<dbReference type="GO" id="GO:0017070">
    <property type="term" value="F:U6 snRNA binding"/>
    <property type="evidence" value="ECO:0007669"/>
    <property type="project" value="TreeGrafter"/>
</dbReference>
<keyword evidence="2" id="KW-0863">Zinc-finger</keyword>
<dbReference type="GO" id="GO:0071007">
    <property type="term" value="C:U2-type catalytic step 2 spliceosome"/>
    <property type="evidence" value="ECO:0007669"/>
    <property type="project" value="TreeGrafter"/>
</dbReference>
<feature type="zinc finger region" description="C3H1-type" evidence="2">
    <location>
        <begin position="157"/>
        <end position="184"/>
    </location>
</feature>
<gene>
    <name evidence="5" type="ORF">TRFO_34385</name>
</gene>
<dbReference type="InterPro" id="IPR039171">
    <property type="entry name" value="Cwc2/Slt11"/>
</dbReference>
<dbReference type="VEuPathDB" id="TrichDB:TRFO_34385"/>
<name>A0A1J4JPL2_9EUKA</name>
<dbReference type="GO" id="GO:0071006">
    <property type="term" value="C:U2-type catalytic step 1 spliceosome"/>
    <property type="evidence" value="ECO:0007669"/>
    <property type="project" value="TreeGrafter"/>
</dbReference>
<dbReference type="PROSITE" id="PS50103">
    <property type="entry name" value="ZF_C3H1"/>
    <property type="match status" value="1"/>
</dbReference>
<evidence type="ECO:0000313" key="5">
    <source>
        <dbReference type="EMBL" id="OHS99204.1"/>
    </source>
</evidence>
<dbReference type="GO" id="GO:0008270">
    <property type="term" value="F:zinc ion binding"/>
    <property type="evidence" value="ECO:0007669"/>
    <property type="project" value="UniProtKB-KW"/>
</dbReference>
<reference evidence="5" key="1">
    <citation type="submission" date="2016-10" db="EMBL/GenBank/DDBJ databases">
        <authorList>
            <person name="Benchimol M."/>
            <person name="Almeida L.G."/>
            <person name="Vasconcelos A.T."/>
            <person name="Perreira-Neves A."/>
            <person name="Rosa I.A."/>
            <person name="Tasca T."/>
            <person name="Bogo M.R."/>
            <person name="de Souza W."/>
        </authorList>
    </citation>
    <scope>NUCLEOTIDE SEQUENCE [LARGE SCALE GENOMIC DNA]</scope>
    <source>
        <strain evidence="5">K</strain>
    </source>
</reference>
<evidence type="ECO:0000313" key="6">
    <source>
        <dbReference type="Proteomes" id="UP000179807"/>
    </source>
</evidence>
<keyword evidence="2" id="KW-0479">Metal-binding</keyword>
<dbReference type="Proteomes" id="UP000179807">
    <property type="component" value="Unassembled WGS sequence"/>
</dbReference>
<comment type="caution">
    <text evidence="5">The sequence shown here is derived from an EMBL/GenBank/DDBJ whole genome shotgun (WGS) entry which is preliminary data.</text>
</comment>
<evidence type="ECO:0000256" key="3">
    <source>
        <dbReference type="SAM" id="MobiDB-lite"/>
    </source>
</evidence>
<dbReference type="GO" id="GO:0000974">
    <property type="term" value="C:Prp19 complex"/>
    <property type="evidence" value="ECO:0007669"/>
    <property type="project" value="TreeGrafter"/>
</dbReference>
<dbReference type="AlphaFoldDB" id="A0A1J4JPL2"/>
<dbReference type="GO" id="GO:0036002">
    <property type="term" value="F:pre-mRNA binding"/>
    <property type="evidence" value="ECO:0007669"/>
    <property type="project" value="TreeGrafter"/>
</dbReference>
<feature type="domain" description="C3H1-type" evidence="4">
    <location>
        <begin position="157"/>
        <end position="184"/>
    </location>
</feature>
<feature type="region of interest" description="Disordered" evidence="3">
    <location>
        <begin position="228"/>
        <end position="253"/>
    </location>
</feature>
<evidence type="ECO:0000256" key="1">
    <source>
        <dbReference type="ARBA" id="ARBA00022884"/>
    </source>
</evidence>
<keyword evidence="1" id="KW-0694">RNA-binding</keyword>
<dbReference type="InterPro" id="IPR048995">
    <property type="entry name" value="STL11/RBM22-like_N"/>
</dbReference>